<name>A0A4Y8LD99_9BACT</name>
<proteinExistence type="predicted"/>
<dbReference type="AlphaFoldDB" id="A0A4Y8LD99"/>
<feature type="transmembrane region" description="Helical" evidence="1">
    <location>
        <begin position="84"/>
        <end position="104"/>
    </location>
</feature>
<gene>
    <name evidence="2" type="ORF">E2605_00035</name>
</gene>
<evidence type="ECO:0000256" key="1">
    <source>
        <dbReference type="SAM" id="Phobius"/>
    </source>
</evidence>
<comment type="caution">
    <text evidence="2">The sequence shown here is derived from an EMBL/GenBank/DDBJ whole genome shotgun (WGS) entry which is preliminary data.</text>
</comment>
<protein>
    <submittedName>
        <fullName evidence="2">Uncharacterized protein</fullName>
    </submittedName>
</protein>
<dbReference type="EMBL" id="SOML01000001">
    <property type="protein sequence ID" value="TFD98506.1"/>
    <property type="molecule type" value="Genomic_DNA"/>
</dbReference>
<dbReference type="OrthoDB" id="996824at2"/>
<sequence>MNHAKNSSDNNIKITDSNVSVPNNFDNNDNRSFSLSKLLKDGARQSVKAIKLFALAFILFGIINLLFFGFHLLRYLTESESGHYGYAVLSFIIGTIFVIISFIFTYKYLLMNTIEVCYKLLEPFFQKICTKIIDIVISGGNKISGKNIHKSLNIGSLMLEVYGKKLPKYVQKAIIFILSKIPFGDFLQTMHTELSEKKDTRSLSYILYIQVHKFISGILLGGISMSWIYWLLPLNIVIQAAIFWL</sequence>
<dbReference type="RefSeq" id="WP_026625010.1">
    <property type="nucleotide sequence ID" value="NZ_JAWZLG010000034.1"/>
</dbReference>
<evidence type="ECO:0000313" key="2">
    <source>
        <dbReference type="EMBL" id="TFD98506.1"/>
    </source>
</evidence>
<reference evidence="2 3" key="1">
    <citation type="submission" date="2019-03" db="EMBL/GenBank/DDBJ databases">
        <title>San Antonio Military Medical Center submission to MRSN (WRAIR), pending publication.</title>
        <authorList>
            <person name="Blyth D.M."/>
            <person name="Mccarthy S.L."/>
            <person name="Schall S.E."/>
            <person name="Stam J.A."/>
            <person name="Ong A.C."/>
            <person name="Mcgann P.T."/>
        </authorList>
    </citation>
    <scope>NUCLEOTIDE SEQUENCE [LARGE SCALE GENOMIC DNA]</scope>
    <source>
        <strain evidence="2 3">MRSN571793</strain>
    </source>
</reference>
<keyword evidence="1" id="KW-0472">Membrane</keyword>
<keyword evidence="1" id="KW-1133">Transmembrane helix</keyword>
<dbReference type="Proteomes" id="UP000297861">
    <property type="component" value="Unassembled WGS sequence"/>
</dbReference>
<evidence type="ECO:0000313" key="3">
    <source>
        <dbReference type="Proteomes" id="UP000297861"/>
    </source>
</evidence>
<feature type="transmembrane region" description="Helical" evidence="1">
    <location>
        <begin position="52"/>
        <end position="72"/>
    </location>
</feature>
<accession>A0A4Y8LD99</accession>
<organism evidence="2 3">
    <name type="scientific">Dysgonomonas capnocytophagoides</name>
    <dbReference type="NCBI Taxonomy" id="45254"/>
    <lineage>
        <taxon>Bacteria</taxon>
        <taxon>Pseudomonadati</taxon>
        <taxon>Bacteroidota</taxon>
        <taxon>Bacteroidia</taxon>
        <taxon>Bacteroidales</taxon>
        <taxon>Dysgonomonadaceae</taxon>
        <taxon>Dysgonomonas</taxon>
    </lineage>
</organism>
<keyword evidence="3" id="KW-1185">Reference proteome</keyword>
<keyword evidence="1" id="KW-0812">Transmembrane</keyword>